<dbReference type="GO" id="GO:0006633">
    <property type="term" value="P:fatty acid biosynthetic process"/>
    <property type="evidence" value="ECO:0007669"/>
    <property type="project" value="TreeGrafter"/>
</dbReference>
<keyword evidence="1" id="KW-0596">Phosphopantetheine</keyword>
<dbReference type="AlphaFoldDB" id="A0A6I3T4E9"/>
<reference evidence="4 5" key="1">
    <citation type="submission" date="2019-11" db="EMBL/GenBank/DDBJ databases">
        <title>Type strains purchased from KCTC, JCM and DSMZ.</title>
        <authorList>
            <person name="Lu H."/>
        </authorList>
    </citation>
    <scope>NUCLEOTIDE SEQUENCE [LARGE SCALE GENOMIC DNA]</scope>
    <source>
        <strain evidence="4 5">KCTC 52429</strain>
    </source>
</reference>
<dbReference type="InterPro" id="IPR016039">
    <property type="entry name" value="Thiolase-like"/>
</dbReference>
<accession>A0A6I3T4E9</accession>
<evidence type="ECO:0000256" key="1">
    <source>
        <dbReference type="ARBA" id="ARBA00022450"/>
    </source>
</evidence>
<dbReference type="PROSITE" id="PS52004">
    <property type="entry name" value="KS3_2"/>
    <property type="match status" value="1"/>
</dbReference>
<organism evidence="4 5">
    <name type="scientific">Pseudoduganella buxea</name>
    <dbReference type="NCBI Taxonomy" id="1949069"/>
    <lineage>
        <taxon>Bacteria</taxon>
        <taxon>Pseudomonadati</taxon>
        <taxon>Pseudomonadota</taxon>
        <taxon>Betaproteobacteria</taxon>
        <taxon>Burkholderiales</taxon>
        <taxon>Oxalobacteraceae</taxon>
        <taxon>Telluria group</taxon>
        <taxon>Pseudoduganella</taxon>
    </lineage>
</organism>
<dbReference type="Gene3D" id="3.30.70.3290">
    <property type="match status" value="1"/>
</dbReference>
<protein>
    <recommendedName>
        <fullName evidence="3">Ketosynthase family 3 (KS3) domain-containing protein</fullName>
    </recommendedName>
</protein>
<dbReference type="SUPFAM" id="SSF53901">
    <property type="entry name" value="Thiolase-like"/>
    <property type="match status" value="1"/>
</dbReference>
<dbReference type="EMBL" id="WNKZ01000174">
    <property type="protein sequence ID" value="MTV56401.1"/>
    <property type="molecule type" value="Genomic_DNA"/>
</dbReference>
<dbReference type="Pfam" id="PF00109">
    <property type="entry name" value="ketoacyl-synt"/>
    <property type="match status" value="1"/>
</dbReference>
<keyword evidence="2" id="KW-0597">Phosphoprotein</keyword>
<dbReference type="CDD" id="cd00833">
    <property type="entry name" value="PKS"/>
    <property type="match status" value="1"/>
</dbReference>
<dbReference type="Pfam" id="PF22621">
    <property type="entry name" value="CurL-like_PKS_C"/>
    <property type="match status" value="1"/>
</dbReference>
<name>A0A6I3T4E9_9BURK</name>
<dbReference type="Proteomes" id="UP000430634">
    <property type="component" value="Unassembled WGS sequence"/>
</dbReference>
<proteinExistence type="predicted"/>
<evidence type="ECO:0000313" key="5">
    <source>
        <dbReference type="Proteomes" id="UP000430634"/>
    </source>
</evidence>
<comment type="caution">
    <text evidence="4">The sequence shown here is derived from an EMBL/GenBank/DDBJ whole genome shotgun (WGS) entry which is preliminary data.</text>
</comment>
<feature type="non-terminal residue" evidence="4">
    <location>
        <position position="545"/>
    </location>
</feature>
<dbReference type="SMART" id="SM00825">
    <property type="entry name" value="PKS_KS"/>
    <property type="match status" value="1"/>
</dbReference>
<dbReference type="InterPro" id="IPR014030">
    <property type="entry name" value="Ketoacyl_synth_N"/>
</dbReference>
<sequence length="545" mass="57496">MEELLSTLSNTEIARILQGIQALKESGTAAAARQPVAVVGLGCRFPAGIETPAALWDAVQAGHCAVRELPASRRRTPATTDAAPSSCPAKGGFLDEVARFDPLFFGISPREASEIDPQHRLLLEVVWEAIEDSNIPLRTLRGLRTGVFCAIGSDDYLQLTVNPQRAGKLNEYSGLGTSRSVGVGRISYLLGFSGPSVHVDTTCSSSLVAVHLAAQSLLAGECDIAIVAGVNLVLSPLNGLSRAGLSALSRKGACRAFDDAADGFVQGEGCGAVVLRRLDAALTAQDRIAAILRGSGIAHNAGGNGLTAPNGAAQEALLRTVLSQSGLDAADIGYIEAHGTGTRLGDPIEAEAIGAVYCAGRSVDQPLFVGSSKANFGHLEAAAGILSFIKTVLALQRAVIPRQIHFERPNSHIPWDRMALQVNVTTDRAWPGHYAKRYAAVSSFGINGSNAHALLEQGPEVVPYEPADSPQGEQEARLLPLSAKDEASLRAQARQYAALLRTNTASLRDICYTAATRREHFRWRLAAVGQSRRQLAEALDAIADG</sequence>
<dbReference type="PANTHER" id="PTHR43775">
    <property type="entry name" value="FATTY ACID SYNTHASE"/>
    <property type="match status" value="1"/>
</dbReference>
<dbReference type="GO" id="GO:0004312">
    <property type="term" value="F:fatty acid synthase activity"/>
    <property type="evidence" value="ECO:0007669"/>
    <property type="project" value="TreeGrafter"/>
</dbReference>
<evidence type="ECO:0000256" key="2">
    <source>
        <dbReference type="ARBA" id="ARBA00022553"/>
    </source>
</evidence>
<evidence type="ECO:0000313" key="4">
    <source>
        <dbReference type="EMBL" id="MTV56401.1"/>
    </source>
</evidence>
<dbReference type="InterPro" id="IPR020841">
    <property type="entry name" value="PKS_Beta-ketoAc_synthase_dom"/>
</dbReference>
<dbReference type="InterPro" id="IPR014031">
    <property type="entry name" value="Ketoacyl_synth_C"/>
</dbReference>
<dbReference type="PANTHER" id="PTHR43775:SF37">
    <property type="entry name" value="SI:DKEY-61P9.11"/>
    <property type="match status" value="1"/>
</dbReference>
<gene>
    <name evidence="4" type="ORF">GM672_27160</name>
</gene>
<feature type="domain" description="Ketosynthase family 3 (KS3)" evidence="3">
    <location>
        <begin position="33"/>
        <end position="457"/>
    </location>
</feature>
<evidence type="ECO:0000259" key="3">
    <source>
        <dbReference type="PROSITE" id="PS52004"/>
    </source>
</evidence>
<dbReference type="Pfam" id="PF02801">
    <property type="entry name" value="Ketoacyl-synt_C"/>
    <property type="match status" value="1"/>
</dbReference>
<dbReference type="Gene3D" id="3.40.47.10">
    <property type="match status" value="1"/>
</dbReference>
<dbReference type="InterPro" id="IPR050091">
    <property type="entry name" value="PKS_NRPS_Biosynth_Enz"/>
</dbReference>